<proteinExistence type="predicted"/>
<keyword evidence="2" id="KW-0472">Membrane</keyword>
<dbReference type="Pfam" id="PF01476">
    <property type="entry name" value="LysM"/>
    <property type="match status" value="1"/>
</dbReference>
<dbReference type="EMBL" id="HBGG01024654">
    <property type="protein sequence ID" value="CAD9210560.1"/>
    <property type="molecule type" value="Transcribed_RNA"/>
</dbReference>
<feature type="domain" description="LysM" evidence="3">
    <location>
        <begin position="99"/>
        <end position="145"/>
    </location>
</feature>
<dbReference type="AlphaFoldDB" id="A0A7S1X577"/>
<keyword evidence="2" id="KW-1133">Transmembrane helix</keyword>
<dbReference type="SMART" id="SM00257">
    <property type="entry name" value="LysM"/>
    <property type="match status" value="1"/>
</dbReference>
<dbReference type="PROSITE" id="PS51782">
    <property type="entry name" value="LYSM"/>
    <property type="match status" value="1"/>
</dbReference>
<feature type="region of interest" description="Disordered" evidence="1">
    <location>
        <begin position="34"/>
        <end position="70"/>
    </location>
</feature>
<accession>A0A7S1X577</accession>
<dbReference type="InterPro" id="IPR018392">
    <property type="entry name" value="LysM"/>
</dbReference>
<dbReference type="InterPro" id="IPR036779">
    <property type="entry name" value="LysM_dom_sf"/>
</dbReference>
<evidence type="ECO:0000256" key="2">
    <source>
        <dbReference type="SAM" id="Phobius"/>
    </source>
</evidence>
<evidence type="ECO:0000259" key="3">
    <source>
        <dbReference type="PROSITE" id="PS51782"/>
    </source>
</evidence>
<dbReference type="CDD" id="cd00118">
    <property type="entry name" value="LysM"/>
    <property type="match status" value="1"/>
</dbReference>
<sequence length="146" mass="15947">MSETGTLVQWFNLKDAAGALAAELCLVLRYSSGEKTPSRRSKSPSPRVNPKASPSGLEKGKTKSKKKKAKKGMLLPLPLAVAGGLLAGAFAFLWAKKPEYYEVKEGDTLCRIGICFNRPHQELYSLNSKVIADPNVIYPGDRIRVL</sequence>
<dbReference type="Gene3D" id="3.10.350.10">
    <property type="entry name" value="LysM domain"/>
    <property type="match status" value="1"/>
</dbReference>
<gene>
    <name evidence="4" type="ORF">TCHU04912_LOCUS12799</name>
</gene>
<keyword evidence="2" id="KW-0812">Transmembrane</keyword>
<evidence type="ECO:0000256" key="1">
    <source>
        <dbReference type="SAM" id="MobiDB-lite"/>
    </source>
</evidence>
<evidence type="ECO:0000313" key="4">
    <source>
        <dbReference type="EMBL" id="CAD9210560.1"/>
    </source>
</evidence>
<organism evidence="4">
    <name type="scientific">Tetraselmis chuii</name>
    <dbReference type="NCBI Taxonomy" id="63592"/>
    <lineage>
        <taxon>Eukaryota</taxon>
        <taxon>Viridiplantae</taxon>
        <taxon>Chlorophyta</taxon>
        <taxon>core chlorophytes</taxon>
        <taxon>Chlorodendrophyceae</taxon>
        <taxon>Chlorodendrales</taxon>
        <taxon>Chlorodendraceae</taxon>
        <taxon>Tetraselmis</taxon>
    </lineage>
</organism>
<feature type="transmembrane region" description="Helical" evidence="2">
    <location>
        <begin position="73"/>
        <end position="95"/>
    </location>
</feature>
<name>A0A7S1X577_9CHLO</name>
<reference evidence="4" key="1">
    <citation type="submission" date="2021-01" db="EMBL/GenBank/DDBJ databases">
        <authorList>
            <person name="Corre E."/>
            <person name="Pelletier E."/>
            <person name="Niang G."/>
            <person name="Scheremetjew M."/>
            <person name="Finn R."/>
            <person name="Kale V."/>
            <person name="Holt S."/>
            <person name="Cochrane G."/>
            <person name="Meng A."/>
            <person name="Brown T."/>
            <person name="Cohen L."/>
        </authorList>
    </citation>
    <scope>NUCLEOTIDE SEQUENCE</scope>
    <source>
        <strain evidence="4">PLY429</strain>
    </source>
</reference>
<dbReference type="SUPFAM" id="SSF54106">
    <property type="entry name" value="LysM domain"/>
    <property type="match status" value="1"/>
</dbReference>
<protein>
    <recommendedName>
        <fullName evidence="3">LysM domain-containing protein</fullName>
    </recommendedName>
</protein>